<evidence type="ECO:0000313" key="3">
    <source>
        <dbReference type="Proteomes" id="UP000011534"/>
    </source>
</evidence>
<dbReference type="EMBL" id="AOLQ01000004">
    <property type="protein sequence ID" value="EMA11572.1"/>
    <property type="molecule type" value="Genomic_DNA"/>
</dbReference>
<sequence>MDDSEYVIPFRAPFNTAADILDQAVDDTSDVFVDYRPQYLELAPENSLEKYQLTPGLRGSNEITGTKIIDEISILDRGSEEVYDTFHVDELAQDHFIKQLSTVDGVDTELARLLITDDGEGYRNLRTVSWATTSDVENLENKYDLDCHELFKNLGDAGVYRNENSPESGALHLPEHKQEELEEEEENGEEDDSEQVGLSDF</sequence>
<dbReference type="AlphaFoldDB" id="M0JR21"/>
<evidence type="ECO:0000256" key="1">
    <source>
        <dbReference type="SAM" id="MobiDB-lite"/>
    </source>
</evidence>
<reference evidence="2 3" key="1">
    <citation type="journal article" date="2014" name="PLoS Genet.">
        <title>Phylogenetically driven sequencing of extremely halophilic archaea reveals strategies for static and dynamic osmo-response.</title>
        <authorList>
            <person name="Becker E.A."/>
            <person name="Seitzer P.M."/>
            <person name="Tritt A."/>
            <person name="Larsen D."/>
            <person name="Krusor M."/>
            <person name="Yao A.I."/>
            <person name="Wu D."/>
            <person name="Madern D."/>
            <person name="Eisen J.A."/>
            <person name="Darling A.E."/>
            <person name="Facciotti M.T."/>
        </authorList>
    </citation>
    <scope>NUCLEOTIDE SEQUENCE [LARGE SCALE GENOMIC DNA]</scope>
    <source>
        <strain evidence="2 3">ATCC 29715</strain>
    </source>
</reference>
<feature type="compositionally biased region" description="Acidic residues" evidence="1">
    <location>
        <begin position="180"/>
        <end position="194"/>
    </location>
</feature>
<dbReference type="PATRIC" id="fig|662477.6.peg.330"/>
<feature type="region of interest" description="Disordered" evidence="1">
    <location>
        <begin position="161"/>
        <end position="201"/>
    </location>
</feature>
<dbReference type="Proteomes" id="UP000011534">
    <property type="component" value="Unassembled WGS sequence"/>
</dbReference>
<proteinExistence type="predicted"/>
<gene>
    <name evidence="2" type="ORF">C437_01630</name>
</gene>
<organism evidence="2 3">
    <name type="scientific">Haloarcula vallismortis ATCC 29715</name>
    <dbReference type="NCBI Taxonomy" id="662477"/>
    <lineage>
        <taxon>Archaea</taxon>
        <taxon>Methanobacteriati</taxon>
        <taxon>Methanobacteriota</taxon>
        <taxon>Stenosarchaea group</taxon>
        <taxon>Halobacteria</taxon>
        <taxon>Halobacteriales</taxon>
        <taxon>Haloarculaceae</taxon>
        <taxon>Haloarcula</taxon>
    </lineage>
</organism>
<comment type="caution">
    <text evidence="2">The sequence shown here is derived from an EMBL/GenBank/DDBJ whole genome shotgun (WGS) entry which is preliminary data.</text>
</comment>
<evidence type="ECO:0000313" key="2">
    <source>
        <dbReference type="EMBL" id="EMA11572.1"/>
    </source>
</evidence>
<protein>
    <submittedName>
        <fullName evidence="2">Uncharacterized protein</fullName>
    </submittedName>
</protein>
<keyword evidence="3" id="KW-1185">Reference proteome</keyword>
<name>M0JR21_HALVA</name>
<dbReference type="OrthoDB" id="350674at2157"/>
<accession>M0JR21</accession>
<dbReference type="RefSeq" id="WP_004515141.1">
    <property type="nucleotide sequence ID" value="NZ_AOLQ01000004.1"/>
</dbReference>